<dbReference type="OrthoDB" id="1684927at2"/>
<accession>A0A4R1B642</accession>
<dbReference type="Proteomes" id="UP000293846">
    <property type="component" value="Unassembled WGS sequence"/>
</dbReference>
<proteinExistence type="predicted"/>
<feature type="signal peptide" evidence="1">
    <location>
        <begin position="1"/>
        <end position="25"/>
    </location>
</feature>
<dbReference type="STRING" id="1742358.GCA_001439605_01460"/>
<feature type="domain" description="Copper amine oxidase-like N-terminal" evidence="2">
    <location>
        <begin position="230"/>
        <end position="305"/>
    </location>
</feature>
<comment type="caution">
    <text evidence="3">The sequence shown here is derived from an EMBL/GenBank/DDBJ whole genome shotgun (WGS) entry which is preliminary data.</text>
</comment>
<organism evidence="3 4">
    <name type="scientific">Cytobacillus praedii</name>
    <dbReference type="NCBI Taxonomy" id="1742358"/>
    <lineage>
        <taxon>Bacteria</taxon>
        <taxon>Bacillati</taxon>
        <taxon>Bacillota</taxon>
        <taxon>Bacilli</taxon>
        <taxon>Bacillales</taxon>
        <taxon>Bacillaceae</taxon>
        <taxon>Cytobacillus</taxon>
    </lineage>
</organism>
<evidence type="ECO:0000259" key="2">
    <source>
        <dbReference type="Pfam" id="PF07833"/>
    </source>
</evidence>
<dbReference type="RefSeq" id="WP_057766442.1">
    <property type="nucleotide sequence ID" value="NZ_CP183326.1"/>
</dbReference>
<dbReference type="AlphaFoldDB" id="A0A4R1B642"/>
<keyword evidence="4" id="KW-1185">Reference proteome</keyword>
<dbReference type="EMBL" id="SJTH01000003">
    <property type="protein sequence ID" value="TCJ05683.1"/>
    <property type="molecule type" value="Genomic_DNA"/>
</dbReference>
<gene>
    <name evidence="3" type="ORF">E0Y62_03130</name>
</gene>
<reference evidence="3 4" key="1">
    <citation type="submission" date="2019-03" db="EMBL/GenBank/DDBJ databases">
        <authorList>
            <person name="Jensen L."/>
            <person name="Storgaard J."/>
            <person name="Sulaj E."/>
            <person name="Schramm A."/>
            <person name="Marshall I.P.G."/>
        </authorList>
    </citation>
    <scope>NUCLEOTIDE SEQUENCE [LARGE SCALE GENOMIC DNA]</scope>
    <source>
        <strain evidence="3 4">2017H2G3</strain>
    </source>
</reference>
<feature type="chain" id="PRO_5020553281" evidence="1">
    <location>
        <begin position="26"/>
        <end position="311"/>
    </location>
</feature>
<dbReference type="InterPro" id="IPR036582">
    <property type="entry name" value="Mao_N_sf"/>
</dbReference>
<dbReference type="SUPFAM" id="SSF55383">
    <property type="entry name" value="Copper amine oxidase, domain N"/>
    <property type="match status" value="1"/>
</dbReference>
<keyword evidence="1" id="KW-0732">Signal</keyword>
<evidence type="ECO:0000313" key="4">
    <source>
        <dbReference type="Proteomes" id="UP000293846"/>
    </source>
</evidence>
<evidence type="ECO:0000313" key="3">
    <source>
        <dbReference type="EMBL" id="TCJ05683.1"/>
    </source>
</evidence>
<name>A0A4R1B642_9BACI</name>
<dbReference type="InterPro" id="IPR012854">
    <property type="entry name" value="Cu_amine_oxidase-like_N"/>
</dbReference>
<sequence length="311" mass="35269">MKKLSALVTAALVTGLVISTHSAIASSHLPKEAHKDMKEQENIQSVDSTDFMEFSGLITEVKKDKESYTLIVKNQENDSEMHFPLSDKVLLFNSDSTEAFEKDKLVKGLSITAYYDKNKPMLMIYPPRTTPEIIVVNGKDMGQVKVSKFDDQYVSLDNELKLNIAEETILLNKQGDKIKKEKLKGKELIIFYDISTRSIPAQTTPKKIIAWDNRDKLFEQVQEAVGDDYYIKNGMKLLPIKKVGEHLGYKVKWDSKNATVELGKQNQTIQIYIGKEKYSLNRSLRSFEVVPAVINDAAFVSEEILEVLLNN</sequence>
<evidence type="ECO:0000256" key="1">
    <source>
        <dbReference type="SAM" id="SignalP"/>
    </source>
</evidence>
<protein>
    <submittedName>
        <fullName evidence="3">Copper amine oxidase N-terminal domain-containing protein</fullName>
    </submittedName>
</protein>
<dbReference type="Pfam" id="PF07833">
    <property type="entry name" value="Cu_amine_oxidN1"/>
    <property type="match status" value="1"/>
</dbReference>
<dbReference type="Gene3D" id="3.30.457.10">
    <property type="entry name" value="Copper amine oxidase-like, N-terminal domain"/>
    <property type="match status" value="1"/>
</dbReference>